<evidence type="ECO:0000313" key="2">
    <source>
        <dbReference type="EMBL" id="MFC5848198.1"/>
    </source>
</evidence>
<gene>
    <name evidence="2" type="ORF">ACFPQ6_07720</name>
</gene>
<organism evidence="2 3">
    <name type="scientific">Deinococcus petrolearius</name>
    <dbReference type="NCBI Taxonomy" id="1751295"/>
    <lineage>
        <taxon>Bacteria</taxon>
        <taxon>Thermotogati</taxon>
        <taxon>Deinococcota</taxon>
        <taxon>Deinococci</taxon>
        <taxon>Deinococcales</taxon>
        <taxon>Deinococcaceae</taxon>
        <taxon>Deinococcus</taxon>
    </lineage>
</organism>
<evidence type="ECO:0000313" key="3">
    <source>
        <dbReference type="Proteomes" id="UP001595979"/>
    </source>
</evidence>
<keyword evidence="1" id="KW-0472">Membrane</keyword>
<proteinExistence type="predicted"/>
<feature type="transmembrane region" description="Helical" evidence="1">
    <location>
        <begin position="12"/>
        <end position="29"/>
    </location>
</feature>
<sequence length="40" mass="4513">MTDTRESPPTALIAVTWFVVAVPLLWGVWETLVKVVALFR</sequence>
<name>A0ABW1DHI8_9DEIO</name>
<dbReference type="EMBL" id="JBHSOH010000006">
    <property type="protein sequence ID" value="MFC5848198.1"/>
    <property type="molecule type" value="Genomic_DNA"/>
</dbReference>
<keyword evidence="1" id="KW-0812">Transmembrane</keyword>
<keyword evidence="3" id="KW-1185">Reference proteome</keyword>
<protein>
    <recommendedName>
        <fullName evidence="4">Oxalate:formate antiporter</fullName>
    </recommendedName>
</protein>
<evidence type="ECO:0008006" key="4">
    <source>
        <dbReference type="Google" id="ProtNLM"/>
    </source>
</evidence>
<evidence type="ECO:0000256" key="1">
    <source>
        <dbReference type="SAM" id="Phobius"/>
    </source>
</evidence>
<accession>A0ABW1DHI8</accession>
<dbReference type="Proteomes" id="UP001595979">
    <property type="component" value="Unassembled WGS sequence"/>
</dbReference>
<dbReference type="RefSeq" id="WP_380048005.1">
    <property type="nucleotide sequence ID" value="NZ_JBHSOH010000006.1"/>
</dbReference>
<keyword evidence="1" id="KW-1133">Transmembrane helix</keyword>
<reference evidence="3" key="1">
    <citation type="journal article" date="2019" name="Int. J. Syst. Evol. Microbiol.">
        <title>The Global Catalogue of Microorganisms (GCM) 10K type strain sequencing project: providing services to taxonomists for standard genome sequencing and annotation.</title>
        <authorList>
            <consortium name="The Broad Institute Genomics Platform"/>
            <consortium name="The Broad Institute Genome Sequencing Center for Infectious Disease"/>
            <person name="Wu L."/>
            <person name="Ma J."/>
        </authorList>
    </citation>
    <scope>NUCLEOTIDE SEQUENCE [LARGE SCALE GENOMIC DNA]</scope>
    <source>
        <strain evidence="3">CGMCC 1.15053</strain>
    </source>
</reference>
<comment type="caution">
    <text evidence="2">The sequence shown here is derived from an EMBL/GenBank/DDBJ whole genome shotgun (WGS) entry which is preliminary data.</text>
</comment>